<keyword evidence="15" id="KW-0460">Magnesium</keyword>
<dbReference type="PANTHER" id="PTHR34299">
    <property type="entry name" value="DIACYLGLYCEROL KINASE"/>
    <property type="match status" value="1"/>
</dbReference>
<evidence type="ECO:0000256" key="3">
    <source>
        <dbReference type="ARBA" id="ARBA00005967"/>
    </source>
</evidence>
<comment type="subcellular location">
    <subcellularLocation>
        <location evidence="2 21">Cell inner membrane</location>
        <topology evidence="2 21">Multi-pass membrane protein</topology>
    </subcellularLocation>
</comment>
<evidence type="ECO:0000313" key="22">
    <source>
        <dbReference type="EMBL" id="UOO91519.1"/>
    </source>
</evidence>
<dbReference type="InterPro" id="IPR036945">
    <property type="entry name" value="DAGK_sf"/>
</dbReference>
<feature type="transmembrane region" description="Helical" evidence="21">
    <location>
        <begin position="111"/>
        <end position="129"/>
    </location>
</feature>
<evidence type="ECO:0000256" key="5">
    <source>
        <dbReference type="ARBA" id="ARBA00017575"/>
    </source>
</evidence>
<evidence type="ECO:0000256" key="13">
    <source>
        <dbReference type="ARBA" id="ARBA00022777"/>
    </source>
</evidence>
<evidence type="ECO:0000256" key="9">
    <source>
        <dbReference type="ARBA" id="ARBA00022679"/>
    </source>
</evidence>
<evidence type="ECO:0000256" key="11">
    <source>
        <dbReference type="ARBA" id="ARBA00022723"/>
    </source>
</evidence>
<keyword evidence="23" id="KW-1185">Reference proteome</keyword>
<feature type="transmembrane region" description="Helical" evidence="21">
    <location>
        <begin position="46"/>
        <end position="64"/>
    </location>
</feature>
<gene>
    <name evidence="22" type="ORF">LVJ81_07530</name>
</gene>
<dbReference type="GO" id="GO:0016301">
    <property type="term" value="F:kinase activity"/>
    <property type="evidence" value="ECO:0007669"/>
    <property type="project" value="UniProtKB-KW"/>
</dbReference>
<keyword evidence="20 21" id="KW-1208">Phospholipid metabolism</keyword>
<dbReference type="CDD" id="cd14264">
    <property type="entry name" value="DAGK_IM"/>
    <property type="match status" value="1"/>
</dbReference>
<keyword evidence="10 21" id="KW-0812">Transmembrane</keyword>
<dbReference type="Pfam" id="PF01219">
    <property type="entry name" value="DAGK_prokar"/>
    <property type="match status" value="1"/>
</dbReference>
<dbReference type="EC" id="2.7.1.107" evidence="4 21"/>
<evidence type="ECO:0000256" key="10">
    <source>
        <dbReference type="ARBA" id="ARBA00022692"/>
    </source>
</evidence>
<evidence type="ECO:0000313" key="23">
    <source>
        <dbReference type="Proteomes" id="UP000832034"/>
    </source>
</evidence>
<evidence type="ECO:0000256" key="7">
    <source>
        <dbReference type="ARBA" id="ARBA00022516"/>
    </source>
</evidence>
<evidence type="ECO:0000256" key="1">
    <source>
        <dbReference type="ARBA" id="ARBA00001946"/>
    </source>
</evidence>
<reference evidence="22" key="1">
    <citation type="submission" date="2021-12" db="EMBL/GenBank/DDBJ databases">
        <authorList>
            <person name="Veyrier F.J."/>
        </authorList>
    </citation>
    <scope>NUCLEOTIDE SEQUENCE</scope>
    <source>
        <strain evidence="22">SAG 1488-6</strain>
    </source>
</reference>
<evidence type="ECO:0000256" key="17">
    <source>
        <dbReference type="ARBA" id="ARBA00023098"/>
    </source>
</evidence>
<dbReference type="EMBL" id="CP091512">
    <property type="protein sequence ID" value="UOO91519.1"/>
    <property type="molecule type" value="Genomic_DNA"/>
</dbReference>
<evidence type="ECO:0000256" key="19">
    <source>
        <dbReference type="ARBA" id="ARBA00023209"/>
    </source>
</evidence>
<keyword evidence="6" id="KW-1003">Cell membrane</keyword>
<evidence type="ECO:0000256" key="12">
    <source>
        <dbReference type="ARBA" id="ARBA00022741"/>
    </source>
</evidence>
<proteinExistence type="inferred from homology"/>
<evidence type="ECO:0000256" key="20">
    <source>
        <dbReference type="ARBA" id="ARBA00023264"/>
    </source>
</evidence>
<accession>A0ABY4E8C4</accession>
<sequence>MNDDKRPVSYAEQIKGTTGLKRIINACGYSKDGLQAACEEQGFRQLLWLNAALVIGLLILNFGLNTKLILLGASFLTLIVELFNTAIEAAVDHTSLDKHPLAKRAKDTGSAAQTLALLLLACVWTMALWRDYVSFWF</sequence>
<keyword evidence="7" id="KW-0444">Lipid biosynthesis</keyword>
<keyword evidence="14 21" id="KW-0067">ATP-binding</keyword>
<dbReference type="Proteomes" id="UP000832034">
    <property type="component" value="Chromosome"/>
</dbReference>
<keyword evidence="16 21" id="KW-1133">Transmembrane helix</keyword>
<evidence type="ECO:0000256" key="16">
    <source>
        <dbReference type="ARBA" id="ARBA00022989"/>
    </source>
</evidence>
<evidence type="ECO:0000256" key="18">
    <source>
        <dbReference type="ARBA" id="ARBA00023136"/>
    </source>
</evidence>
<keyword evidence="17 21" id="KW-0443">Lipid metabolism</keyword>
<evidence type="ECO:0000256" key="15">
    <source>
        <dbReference type="ARBA" id="ARBA00022842"/>
    </source>
</evidence>
<keyword evidence="18 21" id="KW-0472">Membrane</keyword>
<evidence type="ECO:0000256" key="14">
    <source>
        <dbReference type="ARBA" id="ARBA00022840"/>
    </source>
</evidence>
<dbReference type="PANTHER" id="PTHR34299:SF1">
    <property type="entry name" value="DIACYLGLYCEROL KINASE"/>
    <property type="match status" value="1"/>
</dbReference>
<keyword evidence="19" id="KW-0594">Phospholipid biosynthesis</keyword>
<comment type="similarity">
    <text evidence="3 21">Belongs to the bacterial diacylglycerol kinase family.</text>
</comment>
<dbReference type="InterPro" id="IPR033718">
    <property type="entry name" value="DAGK_prok"/>
</dbReference>
<keyword evidence="12 21" id="KW-0547">Nucleotide-binding</keyword>
<evidence type="ECO:0000256" key="2">
    <source>
        <dbReference type="ARBA" id="ARBA00004429"/>
    </source>
</evidence>
<keyword evidence="13 21" id="KW-0418">Kinase</keyword>
<keyword evidence="9 21" id="KW-0808">Transferase</keyword>
<name>A0ABY4E8C4_VITST</name>
<evidence type="ECO:0000256" key="6">
    <source>
        <dbReference type="ARBA" id="ARBA00022475"/>
    </source>
</evidence>
<feature type="transmembrane region" description="Helical" evidence="21">
    <location>
        <begin position="70"/>
        <end position="91"/>
    </location>
</feature>
<comment type="cofactor">
    <cofactor evidence="1">
        <name>Mg(2+)</name>
        <dbReference type="ChEBI" id="CHEBI:18420"/>
    </cofactor>
</comment>
<dbReference type="Gene3D" id="1.10.287.3610">
    <property type="match status" value="1"/>
</dbReference>
<reference evidence="22" key="2">
    <citation type="journal article" date="2022" name="Res Sq">
        <title>Evolution of multicellular longitudinally dividing oral cavity symbionts (Neisseriaceae).</title>
        <authorList>
            <person name="Nyongesa S."/>
            <person name="Weber P."/>
            <person name="Bernet E."/>
            <person name="Pullido F."/>
            <person name="Nieckarz M."/>
            <person name="Delaby M."/>
            <person name="Nieves C."/>
            <person name="Viehboeck T."/>
            <person name="Krause N."/>
            <person name="Rivera-Millot A."/>
            <person name="Nakamura A."/>
            <person name="Vischer N."/>
            <person name="VanNieuwenhze M."/>
            <person name="Brun Y."/>
            <person name="Cava F."/>
            <person name="Bulgheresi S."/>
            <person name="Veyrier F."/>
        </authorList>
    </citation>
    <scope>NUCLEOTIDE SEQUENCE</scope>
    <source>
        <strain evidence="22">SAG 1488-6</strain>
    </source>
</reference>
<keyword evidence="8 21" id="KW-0997">Cell inner membrane</keyword>
<dbReference type="RefSeq" id="WP_019959024.1">
    <property type="nucleotide sequence ID" value="NZ_CP091512.1"/>
</dbReference>
<evidence type="ECO:0000256" key="8">
    <source>
        <dbReference type="ARBA" id="ARBA00022519"/>
    </source>
</evidence>
<evidence type="ECO:0000256" key="4">
    <source>
        <dbReference type="ARBA" id="ARBA00012133"/>
    </source>
</evidence>
<comment type="function">
    <text evidence="21">Catalyzes the ATP-dependent phosphorylation of sn-l,2-diacylglycerol (DAG) to phosphatidic acid. Involved in the recycling of diacylglycerol produced as a by-product during membrane-derived oligosaccharide (MDO) biosynthesis.</text>
</comment>
<evidence type="ECO:0000256" key="21">
    <source>
        <dbReference type="RuleBase" id="RU363065"/>
    </source>
</evidence>
<dbReference type="InterPro" id="IPR000829">
    <property type="entry name" value="DAGK"/>
</dbReference>
<keyword evidence="11" id="KW-0479">Metal-binding</keyword>
<protein>
    <recommendedName>
        <fullName evidence="5 21">Diacylglycerol kinase</fullName>
        <ecNumber evidence="4 21">2.7.1.107</ecNumber>
    </recommendedName>
</protein>
<organism evidence="22 23">
    <name type="scientific">Vitreoscilla stercoraria</name>
    <dbReference type="NCBI Taxonomy" id="61"/>
    <lineage>
        <taxon>Bacteria</taxon>
        <taxon>Pseudomonadati</taxon>
        <taxon>Pseudomonadota</taxon>
        <taxon>Betaproteobacteria</taxon>
        <taxon>Neisseriales</taxon>
        <taxon>Neisseriaceae</taxon>
        <taxon>Vitreoscilla</taxon>
    </lineage>
</organism>
<comment type="catalytic activity">
    <reaction evidence="21">
        <text>a 1,2-diacyl-sn-glycerol + ATP = a 1,2-diacyl-sn-glycero-3-phosphate + ADP + H(+)</text>
        <dbReference type="Rhea" id="RHEA:10272"/>
        <dbReference type="ChEBI" id="CHEBI:15378"/>
        <dbReference type="ChEBI" id="CHEBI:17815"/>
        <dbReference type="ChEBI" id="CHEBI:30616"/>
        <dbReference type="ChEBI" id="CHEBI:58608"/>
        <dbReference type="ChEBI" id="CHEBI:456216"/>
        <dbReference type="EC" id="2.7.1.107"/>
    </reaction>
</comment>